<dbReference type="PROSITE" id="PS51645">
    <property type="entry name" value="PHR_CRY_ALPHA_BETA"/>
    <property type="match status" value="1"/>
</dbReference>
<dbReference type="GO" id="GO:0003677">
    <property type="term" value="F:DNA binding"/>
    <property type="evidence" value="ECO:0007669"/>
    <property type="project" value="TreeGrafter"/>
</dbReference>
<evidence type="ECO:0000313" key="9">
    <source>
        <dbReference type="EMBL" id="KJY96818.1"/>
    </source>
</evidence>
<keyword evidence="3 6" id="KW-0285">Flavoprotein</keyword>
<dbReference type="SUPFAM" id="SSF48173">
    <property type="entry name" value="Cryptochrome/photolyase FAD-binding domain"/>
    <property type="match status" value="1"/>
</dbReference>
<dbReference type="InterPro" id="IPR002081">
    <property type="entry name" value="Cryptochrome/DNA_photolyase_1"/>
</dbReference>
<dbReference type="EMBL" id="JXXZ01000015">
    <property type="protein sequence ID" value="KJY96818.1"/>
    <property type="molecule type" value="Genomic_DNA"/>
</dbReference>
<name>A0A0F4PKH3_9GAMM</name>
<dbReference type="GO" id="GO:0003913">
    <property type="term" value="F:DNA photolyase activity"/>
    <property type="evidence" value="ECO:0007669"/>
    <property type="project" value="InterPro"/>
</dbReference>
<accession>A0A0F4PKH3</accession>
<reference evidence="9 10" key="1">
    <citation type="journal article" date="2015" name="BMC Genomics">
        <title>Genome mining reveals unlocked bioactive potential of marine Gram-negative bacteria.</title>
        <authorList>
            <person name="Machado H."/>
            <person name="Sonnenschein E.C."/>
            <person name="Melchiorsen J."/>
            <person name="Gram L."/>
        </authorList>
    </citation>
    <scope>NUCLEOTIDE SEQUENCE [LARGE SCALE GENOMIC DNA]</scope>
    <source>
        <strain evidence="9 10">S3137</strain>
    </source>
</reference>
<evidence type="ECO:0000256" key="3">
    <source>
        <dbReference type="ARBA" id="ARBA00022630"/>
    </source>
</evidence>
<dbReference type="SUPFAM" id="SSF52425">
    <property type="entry name" value="Cryptochrome/photolyase, N-terminal domain"/>
    <property type="match status" value="1"/>
</dbReference>
<dbReference type="PANTHER" id="PTHR11455:SF22">
    <property type="entry name" value="CRYPTOCHROME DASH"/>
    <property type="match status" value="1"/>
</dbReference>
<dbReference type="PATRIC" id="fig|151081.8.peg.2576"/>
<dbReference type="eggNOG" id="COG0415">
    <property type="taxonomic scope" value="Bacteria"/>
</dbReference>
<feature type="binding site" evidence="6">
    <location>
        <begin position="369"/>
        <end position="371"/>
    </location>
    <ligand>
        <name>FAD</name>
        <dbReference type="ChEBI" id="CHEBI:57692"/>
    </ligand>
</feature>
<dbReference type="InterPro" id="IPR036134">
    <property type="entry name" value="Crypto/Photolyase_FAD-like_sf"/>
</dbReference>
<dbReference type="Pfam" id="PF00875">
    <property type="entry name" value="DNA_photolyase"/>
    <property type="match status" value="1"/>
</dbReference>
<feature type="domain" description="Photolyase/cryptochrome alpha/beta" evidence="8">
    <location>
        <begin position="2"/>
        <end position="134"/>
    </location>
</feature>
<evidence type="ECO:0000256" key="7">
    <source>
        <dbReference type="RuleBase" id="RU367151"/>
    </source>
</evidence>
<dbReference type="Pfam" id="PF03441">
    <property type="entry name" value="FAD_binding_7"/>
    <property type="match status" value="1"/>
</dbReference>
<comment type="similarity">
    <text evidence="1 7">Belongs to the DNA photolyase class-1 family.</text>
</comment>
<dbReference type="PRINTS" id="PR00147">
    <property type="entry name" value="DNAPHOTLYASE"/>
</dbReference>
<dbReference type="NCBIfam" id="TIGR02765">
    <property type="entry name" value="crypto_DASH"/>
    <property type="match status" value="1"/>
</dbReference>
<dbReference type="GO" id="GO:0000719">
    <property type="term" value="P:photoreactive repair"/>
    <property type="evidence" value="ECO:0007669"/>
    <property type="project" value="TreeGrafter"/>
</dbReference>
<dbReference type="InterPro" id="IPR014729">
    <property type="entry name" value="Rossmann-like_a/b/a_fold"/>
</dbReference>
<dbReference type="InterPro" id="IPR005101">
    <property type="entry name" value="Cryptochr/Photolyase_FAD-bd"/>
</dbReference>
<dbReference type="InterPro" id="IPR036155">
    <property type="entry name" value="Crypto/Photolyase_N_sf"/>
</dbReference>
<feature type="binding site" evidence="6">
    <location>
        <begin position="232"/>
        <end position="236"/>
    </location>
    <ligand>
        <name>FAD</name>
        <dbReference type="ChEBI" id="CHEBI:57692"/>
    </ligand>
</feature>
<comment type="cofactor">
    <cofactor evidence="7">
        <name>(6R)-5,10-methylene-5,6,7,8-tetrahydrofolate</name>
        <dbReference type="ChEBI" id="CHEBI:15636"/>
    </cofactor>
    <text evidence="7">Binds 1 5,10-methenyltetrahydrofolate (MTHF) per subunit.</text>
</comment>
<dbReference type="Gene3D" id="3.40.50.620">
    <property type="entry name" value="HUPs"/>
    <property type="match status" value="1"/>
</dbReference>
<evidence type="ECO:0000256" key="4">
    <source>
        <dbReference type="ARBA" id="ARBA00022827"/>
    </source>
</evidence>
<dbReference type="RefSeq" id="WP_045979826.1">
    <property type="nucleotide sequence ID" value="NZ_JXXY01000014.1"/>
</dbReference>
<proteinExistence type="inferred from homology"/>
<protein>
    <recommendedName>
        <fullName evidence="2 7">Cryptochrome DASH</fullName>
    </recommendedName>
</protein>
<keyword evidence="4 6" id="KW-0274">FAD</keyword>
<keyword evidence="10" id="KW-1185">Reference proteome</keyword>
<evidence type="ECO:0000256" key="5">
    <source>
        <dbReference type="ARBA" id="ARBA00022991"/>
    </source>
</evidence>
<organism evidence="9 10">
    <name type="scientific">Pseudoalteromonas ruthenica</name>
    <dbReference type="NCBI Taxonomy" id="151081"/>
    <lineage>
        <taxon>Bacteria</taxon>
        <taxon>Pseudomonadati</taxon>
        <taxon>Pseudomonadota</taxon>
        <taxon>Gammaproteobacteria</taxon>
        <taxon>Alteromonadales</taxon>
        <taxon>Pseudoalteromonadaceae</taxon>
        <taxon>Pseudoalteromonas</taxon>
    </lineage>
</organism>
<dbReference type="OrthoDB" id="9772484at2"/>
<dbReference type="GO" id="GO:0071949">
    <property type="term" value="F:FAD binding"/>
    <property type="evidence" value="ECO:0007669"/>
    <property type="project" value="TreeGrafter"/>
</dbReference>
<dbReference type="Proteomes" id="UP000033664">
    <property type="component" value="Unassembled WGS sequence"/>
</dbReference>
<dbReference type="Gene3D" id="1.10.579.10">
    <property type="entry name" value="DNA Cyclobutane Dipyrimidine Photolyase, subunit A, domain 3"/>
    <property type="match status" value="1"/>
</dbReference>
<comment type="function">
    <text evidence="7">May have a photoreceptor function.</text>
</comment>
<sequence>MKTGLYLFYHDLRLEDNQTLRRLSSQVDRLILAYCPLHTLTVPSRAIYNAREQGPARTEFVEQTLHHLGQALAPYHHSLCCIDNLKTLDELVGVHDITHLGVGHQHGWDERMALAHIKDRYKAIELIQDHDHTLFTLAQLPGPVDELPSTFSQFRKAVESELSVDEPLAAPTQLAPSVPVRQNLYLQDDASTSVLTPWFAQSAAHALENYFATEAPSRYKETRNALQGQHFSTALSPWLANGALSARLMLSKLRNYEAQHGANESTYWIYFELLWREYFQWLAIKQGKQLYCFAGANSAKPQTSFYAQRYQAWCQGNTPYALVNALMHELNTTGWMSNRGRQIVASCFVNELNLDWRYGAAYFERMLIDYDSASNYGNWQYIAGVGADPRGGRHFNLAKQQQQFDPDGEFISRWQGEASQSDIDYQDYTGWPQQGVTHE</sequence>
<evidence type="ECO:0000259" key="8">
    <source>
        <dbReference type="PROSITE" id="PS51645"/>
    </source>
</evidence>
<comment type="cofactor">
    <cofactor evidence="6 7">
        <name>FAD</name>
        <dbReference type="ChEBI" id="CHEBI:57692"/>
    </cofactor>
    <text evidence="6 7">Binds 1 FAD per subunit.</text>
</comment>
<dbReference type="Gene3D" id="1.25.40.80">
    <property type="match status" value="1"/>
</dbReference>
<evidence type="ECO:0000313" key="10">
    <source>
        <dbReference type="Proteomes" id="UP000033664"/>
    </source>
</evidence>
<dbReference type="PANTHER" id="PTHR11455">
    <property type="entry name" value="CRYPTOCHROME"/>
    <property type="match status" value="1"/>
</dbReference>
<dbReference type="InterPro" id="IPR014133">
    <property type="entry name" value="Cry_DASH"/>
</dbReference>
<dbReference type="AlphaFoldDB" id="A0A0F4PKH3"/>
<dbReference type="InterPro" id="IPR006050">
    <property type="entry name" value="DNA_photolyase_N"/>
</dbReference>
<comment type="caution">
    <text evidence="9">The sequence shown here is derived from an EMBL/GenBank/DDBJ whole genome shotgun (WGS) entry which is preliminary data.</text>
</comment>
<dbReference type="GeneID" id="58230108"/>
<keyword evidence="5 7" id="KW-0157">Chromophore</keyword>
<evidence type="ECO:0000256" key="6">
    <source>
        <dbReference type="PIRSR" id="PIRSR602081-1"/>
    </source>
</evidence>
<feature type="binding site" evidence="6">
    <location>
        <position position="219"/>
    </location>
    <ligand>
        <name>FAD</name>
        <dbReference type="ChEBI" id="CHEBI:57692"/>
    </ligand>
</feature>
<gene>
    <name evidence="9" type="ORF">TW72_16545</name>
</gene>
<evidence type="ECO:0000256" key="1">
    <source>
        <dbReference type="ARBA" id="ARBA00005862"/>
    </source>
</evidence>
<evidence type="ECO:0000256" key="2">
    <source>
        <dbReference type="ARBA" id="ARBA00017881"/>
    </source>
</evidence>